<organism evidence="3 4">
    <name type="scientific">Solirubrobacter pauli</name>
    <dbReference type="NCBI Taxonomy" id="166793"/>
    <lineage>
        <taxon>Bacteria</taxon>
        <taxon>Bacillati</taxon>
        <taxon>Actinomycetota</taxon>
        <taxon>Thermoleophilia</taxon>
        <taxon>Solirubrobacterales</taxon>
        <taxon>Solirubrobacteraceae</taxon>
        <taxon>Solirubrobacter</taxon>
    </lineage>
</organism>
<proteinExistence type="predicted"/>
<evidence type="ECO:0000313" key="4">
    <source>
        <dbReference type="Proteomes" id="UP000278962"/>
    </source>
</evidence>
<dbReference type="AlphaFoldDB" id="A0A660L3Q0"/>
<feature type="transmembrane region" description="Helical" evidence="1">
    <location>
        <begin position="42"/>
        <end position="60"/>
    </location>
</feature>
<reference evidence="3 4" key="1">
    <citation type="submission" date="2018-10" db="EMBL/GenBank/DDBJ databases">
        <title>Genomic Encyclopedia of Archaeal and Bacterial Type Strains, Phase II (KMG-II): from individual species to whole genera.</title>
        <authorList>
            <person name="Goeker M."/>
        </authorList>
    </citation>
    <scope>NUCLEOTIDE SEQUENCE [LARGE SCALE GENOMIC DNA]</scope>
    <source>
        <strain evidence="3 4">DSM 14954</strain>
    </source>
</reference>
<accession>A0A660L3Q0</accession>
<name>A0A660L3Q0_9ACTN</name>
<evidence type="ECO:0000313" key="3">
    <source>
        <dbReference type="EMBL" id="RKQ86523.1"/>
    </source>
</evidence>
<dbReference type="PANTHER" id="PTHR34473">
    <property type="entry name" value="UPF0699 TRANSMEMBRANE PROTEIN YDBS"/>
    <property type="match status" value="1"/>
</dbReference>
<keyword evidence="4" id="KW-1185">Reference proteome</keyword>
<feature type="transmembrane region" description="Helical" evidence="1">
    <location>
        <begin position="15"/>
        <end position="36"/>
    </location>
</feature>
<sequence>MIATPTRTLAPQARFVWAFGQLALWGALTVAAVMIAQLDEVGWWPVLVTVAGLLVCVPLVPMVRWRRWRWDVQEPGIDIRHGLFSVRQTLVPWVRVQHVETRRGVLEQSFNLATVVVHTAAGSHTIPLLALRDAEELRDRIAELARTDPDA</sequence>
<evidence type="ECO:0000256" key="1">
    <source>
        <dbReference type="SAM" id="Phobius"/>
    </source>
</evidence>
<dbReference type="Pfam" id="PF03703">
    <property type="entry name" value="bPH_2"/>
    <property type="match status" value="1"/>
</dbReference>
<protein>
    <recommendedName>
        <fullName evidence="2">YdbS-like PH domain-containing protein</fullName>
    </recommendedName>
</protein>
<dbReference type="RefSeq" id="WP_121254328.1">
    <property type="nucleotide sequence ID" value="NZ_RBIL01000002.1"/>
</dbReference>
<gene>
    <name evidence="3" type="ORF">C8N24_4536</name>
</gene>
<feature type="domain" description="YdbS-like PH" evidence="2">
    <location>
        <begin position="65"/>
        <end position="141"/>
    </location>
</feature>
<dbReference type="InterPro" id="IPR005182">
    <property type="entry name" value="YdbS-like_PH"/>
</dbReference>
<keyword evidence="1" id="KW-0472">Membrane</keyword>
<comment type="caution">
    <text evidence="3">The sequence shown here is derived from an EMBL/GenBank/DDBJ whole genome shotgun (WGS) entry which is preliminary data.</text>
</comment>
<keyword evidence="1" id="KW-1133">Transmembrane helix</keyword>
<dbReference type="EMBL" id="RBIL01000002">
    <property type="protein sequence ID" value="RKQ86523.1"/>
    <property type="molecule type" value="Genomic_DNA"/>
</dbReference>
<dbReference type="OrthoDB" id="7364633at2"/>
<dbReference type="PANTHER" id="PTHR34473:SF3">
    <property type="entry name" value="TRANSMEMBRANE PROTEIN-RELATED"/>
    <property type="match status" value="1"/>
</dbReference>
<evidence type="ECO:0000259" key="2">
    <source>
        <dbReference type="Pfam" id="PF03703"/>
    </source>
</evidence>
<keyword evidence="1" id="KW-0812">Transmembrane</keyword>
<dbReference type="Proteomes" id="UP000278962">
    <property type="component" value="Unassembled WGS sequence"/>
</dbReference>